<reference evidence="1 2" key="1">
    <citation type="submission" date="2014-06" db="EMBL/GenBank/DDBJ databases">
        <authorList>
            <person name="Swart Estienne"/>
        </authorList>
    </citation>
    <scope>NUCLEOTIDE SEQUENCE [LARGE SCALE GENOMIC DNA]</scope>
    <source>
        <strain evidence="1 2">130c</strain>
    </source>
</reference>
<dbReference type="AlphaFoldDB" id="A0A077ZZ32"/>
<dbReference type="OrthoDB" id="321127at2759"/>
<accession>A0A077ZZ32</accession>
<proteinExistence type="predicted"/>
<dbReference type="EMBL" id="CCKQ01003693">
    <property type="protein sequence ID" value="CDW74827.1"/>
    <property type="molecule type" value="Genomic_DNA"/>
</dbReference>
<sequence>MSVDSQVIEDIVNKTKVPYIASMLDCNLFKYFPKLQLLKDEVMSINKTIQNITIQLVEQVEQKDVDGSDKNIAGDASARELGIIVLQIQREVRELKMNQTQQQQSINQNLALIKELAQRQPQNTNTILTQIITNEPTTSITQNNTEFNTLQIPRSPTKTSASLTKQNSASTQKLNFDVDFKVSQLLQEVSDIHQKLEMVATQEQVQVTQNKFLEYCTLTDLQRVVGHFDNFAKRNEFTKLQDKNKQFKSQIKMHFKQQEEFSDTLQFIREDFAKKLDTKLSLDAHNKKIDEDIKTRIQAQFQTLSQEVKQRTTQEETSRLWKNFQTYAEYNDLKELYNKVVPEVQKFEESLLDLNRECRKTQEIVRRFDEVILDKASKQNIRELYKKLDDYVERDLFIDYKADNNVKFQNFNNKQAKLEESLDYLGKNINKDIIQVVKKEMTQQGIKLQTGLQNPNPINLTEGELKGYLESKADKVDVIEIRNTKSNKQDTENSIKWIELLHKYIKNVSVLQTEIAKQMQSSSTETEQQRISKVEFLIGQCQRINNWIFKFDLNNIDEYFQTNPNISSKQEIQLHQSFMENAQDFQAIEKFQTSRFDQQRFSTITGRTKNSEISKKIRPSTISPLNLRIYSRNLNQTMTNFATSQNQTKFDSTRRSKNAINNTTDNIKPDSELQTLRNSYASIIKVSLTKAGGNTNKIVNPIMRHQTNDLLTDQQLQNRLLLNNSQLSQYNNQSQISGKSPRIQFKGKNNLPNFKDQIIQKGGHVILIKGENNDSFGARDITTRQLDTQDSAIDRSQFTNMSLPGIYQ</sequence>
<evidence type="ECO:0000313" key="1">
    <source>
        <dbReference type="EMBL" id="CDW74827.1"/>
    </source>
</evidence>
<gene>
    <name evidence="1" type="primary">Contig3348.g3582</name>
    <name evidence="1" type="ORF">STYLEM_3810</name>
</gene>
<keyword evidence="2" id="KW-1185">Reference proteome</keyword>
<evidence type="ECO:0000313" key="2">
    <source>
        <dbReference type="Proteomes" id="UP000039865"/>
    </source>
</evidence>
<dbReference type="InParanoid" id="A0A077ZZ32"/>
<protein>
    <submittedName>
        <fullName evidence="1">Uncharacterized protein</fullName>
    </submittedName>
</protein>
<name>A0A077ZZ32_STYLE</name>
<organism evidence="1 2">
    <name type="scientific">Stylonychia lemnae</name>
    <name type="common">Ciliate</name>
    <dbReference type="NCBI Taxonomy" id="5949"/>
    <lineage>
        <taxon>Eukaryota</taxon>
        <taxon>Sar</taxon>
        <taxon>Alveolata</taxon>
        <taxon>Ciliophora</taxon>
        <taxon>Intramacronucleata</taxon>
        <taxon>Spirotrichea</taxon>
        <taxon>Stichotrichia</taxon>
        <taxon>Sporadotrichida</taxon>
        <taxon>Oxytrichidae</taxon>
        <taxon>Stylonychinae</taxon>
        <taxon>Stylonychia</taxon>
    </lineage>
</organism>
<dbReference type="Proteomes" id="UP000039865">
    <property type="component" value="Unassembled WGS sequence"/>
</dbReference>